<evidence type="ECO:0000313" key="2">
    <source>
        <dbReference type="EMBL" id="MDX5894051.1"/>
    </source>
</evidence>
<dbReference type="EMBL" id="JAWXXX010000001">
    <property type="protein sequence ID" value="MDX5894051.1"/>
    <property type="molecule type" value="Genomic_DNA"/>
</dbReference>
<dbReference type="Proteomes" id="UP000025229">
    <property type="component" value="Chromosome"/>
</dbReference>
<evidence type="ECO:0000313" key="1">
    <source>
        <dbReference type="EMBL" id="AHY46644.1"/>
    </source>
</evidence>
<dbReference type="STRING" id="42256.RradSPS_1361"/>
<dbReference type="Proteomes" id="UP001281130">
    <property type="component" value="Unassembled WGS sequence"/>
</dbReference>
<reference evidence="2" key="2">
    <citation type="submission" date="2023-11" db="EMBL/GenBank/DDBJ databases">
        <title>MicrobeMod: A computational toolkit for identifying prokaryotic methylation and restriction-modification with nanopore sequencing.</title>
        <authorList>
            <person name="Crits-Christoph A."/>
            <person name="Kang S.C."/>
            <person name="Lee H."/>
            <person name="Ostrov N."/>
        </authorList>
    </citation>
    <scope>NUCLEOTIDE SEQUENCE</scope>
    <source>
        <strain evidence="2">ATCC 51242</strain>
    </source>
</reference>
<evidence type="ECO:0000313" key="3">
    <source>
        <dbReference type="Proteomes" id="UP000025229"/>
    </source>
</evidence>
<name>A0A023X3L7_RUBRA</name>
<dbReference type="KEGG" id="rrd:RradSPS_1361"/>
<accession>A0A023X3L7</accession>
<dbReference type="HOGENOM" id="CLU_2411371_0_0_11"/>
<dbReference type="EMBL" id="CP007514">
    <property type="protein sequence ID" value="AHY46644.1"/>
    <property type="molecule type" value="Genomic_DNA"/>
</dbReference>
<protein>
    <submittedName>
        <fullName evidence="1">Uncharacterized protein</fullName>
    </submittedName>
</protein>
<sequence length="93" mass="10146">MTESLVEHTYLSVPPEEEMRSCIGLVLAGMAARANIGVGNLEDAVDLLETFHSGEGPTRFRFTLRDEGVVAQVEEDAVNGAERGWRTVIELVS</sequence>
<keyword evidence="3" id="KW-1185">Reference proteome</keyword>
<organism evidence="1 3">
    <name type="scientific">Rubrobacter radiotolerans</name>
    <name type="common">Arthrobacter radiotolerans</name>
    <dbReference type="NCBI Taxonomy" id="42256"/>
    <lineage>
        <taxon>Bacteria</taxon>
        <taxon>Bacillati</taxon>
        <taxon>Actinomycetota</taxon>
        <taxon>Rubrobacteria</taxon>
        <taxon>Rubrobacterales</taxon>
        <taxon>Rubrobacteraceae</taxon>
        <taxon>Rubrobacter</taxon>
    </lineage>
</organism>
<dbReference type="AlphaFoldDB" id="A0A023X3L7"/>
<gene>
    <name evidence="1" type="ORF">RradSPS_1361</name>
    <name evidence="2" type="ORF">SIL72_08420</name>
</gene>
<proteinExistence type="predicted"/>
<dbReference type="RefSeq" id="WP_038681585.1">
    <property type="nucleotide sequence ID" value="NZ_CP007514.1"/>
</dbReference>
<dbReference type="OrthoDB" id="5244910at2"/>
<reference evidence="1 3" key="1">
    <citation type="submission" date="2014-03" db="EMBL/GenBank/DDBJ databases">
        <title>Complete genome sequence of the Radio-Resistant Rubrobacter radiotolerans RSPS-4.</title>
        <authorList>
            <person name="Egas C.C."/>
            <person name="Barroso C.C."/>
            <person name="Froufe H.J.C."/>
            <person name="Pacheco J.J."/>
            <person name="Albuquerque L.L."/>
            <person name="da Costa M.M.S."/>
        </authorList>
    </citation>
    <scope>NUCLEOTIDE SEQUENCE [LARGE SCALE GENOMIC DNA]</scope>
    <source>
        <strain evidence="1 3">RSPS-4</strain>
    </source>
</reference>